<organism evidence="6 7">
    <name type="scientific">Parasedimentitalea maritima</name>
    <dbReference type="NCBI Taxonomy" id="2578117"/>
    <lineage>
        <taxon>Bacteria</taxon>
        <taxon>Pseudomonadati</taxon>
        <taxon>Pseudomonadota</taxon>
        <taxon>Alphaproteobacteria</taxon>
        <taxon>Rhodobacterales</taxon>
        <taxon>Paracoccaceae</taxon>
        <taxon>Parasedimentitalea</taxon>
    </lineage>
</organism>
<feature type="domain" description="Aminotransferase class I/classII large" evidence="5">
    <location>
        <begin position="137"/>
        <end position="256"/>
    </location>
</feature>
<evidence type="ECO:0000256" key="1">
    <source>
        <dbReference type="ARBA" id="ARBA00001933"/>
    </source>
</evidence>
<evidence type="ECO:0000256" key="2">
    <source>
        <dbReference type="ARBA" id="ARBA00022898"/>
    </source>
</evidence>
<dbReference type="Gene3D" id="3.40.640.10">
    <property type="entry name" value="Type I PLP-dependent aspartate aminotransferase-like (Major domain)"/>
    <property type="match status" value="1"/>
</dbReference>
<gene>
    <name evidence="6" type="ORF">GP644_14415</name>
</gene>
<dbReference type="InterPro" id="IPR004838">
    <property type="entry name" value="NHTrfase_class1_PyrdxlP-BS"/>
</dbReference>
<evidence type="ECO:0000259" key="5">
    <source>
        <dbReference type="Pfam" id="PF00155"/>
    </source>
</evidence>
<dbReference type="PANTHER" id="PTHR42885:SF1">
    <property type="entry name" value="THREONINE-PHOSPHATE DECARBOXYLASE"/>
    <property type="match status" value="1"/>
</dbReference>
<dbReference type="InterPro" id="IPR004839">
    <property type="entry name" value="Aminotransferase_I/II_large"/>
</dbReference>
<dbReference type="GO" id="GO:0030170">
    <property type="term" value="F:pyridoxal phosphate binding"/>
    <property type="evidence" value="ECO:0007669"/>
    <property type="project" value="InterPro"/>
</dbReference>
<proteinExistence type="inferred from homology"/>
<evidence type="ECO:0000313" key="6">
    <source>
        <dbReference type="EMBL" id="KAE9628955.1"/>
    </source>
</evidence>
<keyword evidence="2" id="KW-0663">Pyridoxal phosphate</keyword>
<comment type="caution">
    <text evidence="6">The sequence shown here is derived from an EMBL/GenBank/DDBJ whole genome shotgun (WGS) entry which is preliminary data.</text>
</comment>
<dbReference type="EMBL" id="WSFO01000008">
    <property type="protein sequence ID" value="KAE9628955.1"/>
    <property type="molecule type" value="Genomic_DNA"/>
</dbReference>
<dbReference type="AlphaFoldDB" id="A0A6A4RI59"/>
<name>A0A6A4RI59_9RHOB</name>
<comment type="similarity">
    <text evidence="3">Belongs to the class-I pyridoxal-phosphate-dependent aminotransferase family.</text>
</comment>
<keyword evidence="3 6" id="KW-0808">Transferase</keyword>
<dbReference type="PANTHER" id="PTHR42885">
    <property type="entry name" value="HISTIDINOL-PHOSPHATE AMINOTRANSFERASE-RELATED"/>
    <property type="match status" value="1"/>
</dbReference>
<dbReference type="GO" id="GO:0008483">
    <property type="term" value="F:transaminase activity"/>
    <property type="evidence" value="ECO:0007669"/>
    <property type="project" value="UniProtKB-KW"/>
</dbReference>
<evidence type="ECO:0000256" key="4">
    <source>
        <dbReference type="SAM" id="MobiDB-lite"/>
    </source>
</evidence>
<dbReference type="SUPFAM" id="SSF53383">
    <property type="entry name" value="PLP-dependent transferases"/>
    <property type="match status" value="1"/>
</dbReference>
<dbReference type="InterPro" id="IPR015421">
    <property type="entry name" value="PyrdxlP-dep_Trfase_major"/>
</dbReference>
<reference evidence="6 7" key="1">
    <citation type="submission" date="2019-12" db="EMBL/GenBank/DDBJ databases">
        <authorList>
            <person name="Zhang Y.-J."/>
        </authorList>
    </citation>
    <scope>NUCLEOTIDE SEQUENCE [LARGE SCALE GENOMIC DNA]</scope>
    <source>
        <strain evidence="6 7">H18S-6</strain>
    </source>
</reference>
<feature type="region of interest" description="Disordered" evidence="4">
    <location>
        <begin position="1"/>
        <end position="20"/>
    </location>
</feature>
<comment type="cofactor">
    <cofactor evidence="1 3">
        <name>pyridoxal 5'-phosphate</name>
        <dbReference type="ChEBI" id="CHEBI:597326"/>
    </cofactor>
</comment>
<evidence type="ECO:0000313" key="7">
    <source>
        <dbReference type="Proteomes" id="UP000441586"/>
    </source>
</evidence>
<dbReference type="EC" id="2.6.1.-" evidence="3"/>
<keyword evidence="3 6" id="KW-0032">Aminotransferase</keyword>
<dbReference type="RefSeq" id="WP_158980127.1">
    <property type="nucleotide sequence ID" value="NZ_WSFO01000008.1"/>
</dbReference>
<dbReference type="Gene3D" id="3.90.1150.10">
    <property type="entry name" value="Aspartate Aminotransferase, domain 1"/>
    <property type="match status" value="1"/>
</dbReference>
<dbReference type="PROSITE" id="PS00105">
    <property type="entry name" value="AA_TRANSFER_CLASS_1"/>
    <property type="match status" value="1"/>
</dbReference>
<accession>A0A6A4RI59</accession>
<dbReference type="CDD" id="cd00609">
    <property type="entry name" value="AAT_like"/>
    <property type="match status" value="1"/>
</dbReference>
<dbReference type="Pfam" id="PF00155">
    <property type="entry name" value="Aminotran_1_2"/>
    <property type="match status" value="1"/>
</dbReference>
<protein>
    <recommendedName>
        <fullName evidence="3">Aminotransferase</fullName>
        <ecNumber evidence="3">2.6.1.-</ecNumber>
    </recommendedName>
</protein>
<sequence>MPLTLDEISSSQRDHGGGLDAAMTQFGGSRSDWLDLSTGINPEIFPIAALQPEVWACLPDHNANQKLIESARSFWKVPKNAAILPAPGASALIATVPALAAPQTVQITPPTYNEHAAGFRAHGWQVADQGPAQAQVLVHPNNPDGRLWTEQDITAPLTVIDESFCDICPEQSLISLADRPGVVVLKSFGKFWGLAGLRLGFAIGHPDLISRLSTWQGPWAVSGPALEIGAQALQDQNWATATRARLAKDSARLDALVLARGGHLVGGTSLFRLYEVDDAIAWHAKLGRAHILSRIFPYSKTFLRLGLPPAGGWDRIEAAL</sequence>
<dbReference type="InterPro" id="IPR015422">
    <property type="entry name" value="PyrdxlP-dep_Trfase_small"/>
</dbReference>
<evidence type="ECO:0000256" key="3">
    <source>
        <dbReference type="RuleBase" id="RU000481"/>
    </source>
</evidence>
<dbReference type="Proteomes" id="UP000441586">
    <property type="component" value="Unassembled WGS sequence"/>
</dbReference>
<dbReference type="InterPro" id="IPR015424">
    <property type="entry name" value="PyrdxlP-dep_Trfase"/>
</dbReference>